<proteinExistence type="predicted"/>
<evidence type="ECO:0000256" key="1">
    <source>
        <dbReference type="SAM" id="MobiDB-lite"/>
    </source>
</evidence>
<dbReference type="EMBL" id="CAADEZ010000233">
    <property type="protein sequence ID" value="VFJ59254.1"/>
    <property type="molecule type" value="Genomic_DNA"/>
</dbReference>
<sequence length="154" mass="16770">MNQTLPPVTARRRGQRTRNPLLFLPILIALLAALFLDPTAGPLRAVRAEQAAAAPNTPPTDPMTNPMVQQVIETFRERDGQEPDSQIIVDALDRRTAGRYQKGKYSQAEQVARAASALAERKLGKEHPDTGVNQSAICPSPGQEQEYRGMLSGG</sequence>
<evidence type="ECO:0000313" key="4">
    <source>
        <dbReference type="EMBL" id="VFK11221.1"/>
    </source>
</evidence>
<organism evidence="2">
    <name type="scientific">Candidatus Kentrum sp. FM</name>
    <dbReference type="NCBI Taxonomy" id="2126340"/>
    <lineage>
        <taxon>Bacteria</taxon>
        <taxon>Pseudomonadati</taxon>
        <taxon>Pseudomonadota</taxon>
        <taxon>Gammaproteobacteria</taxon>
        <taxon>Candidatus Kentrum</taxon>
    </lineage>
</organism>
<dbReference type="Gene3D" id="1.25.40.10">
    <property type="entry name" value="Tetratricopeptide repeat domain"/>
    <property type="match status" value="1"/>
</dbReference>
<name>A0A450SPY6_9GAMM</name>
<reference evidence="2" key="1">
    <citation type="submission" date="2019-02" db="EMBL/GenBank/DDBJ databases">
        <authorList>
            <person name="Gruber-Vodicka R. H."/>
            <person name="Seah K. B. B."/>
        </authorList>
    </citation>
    <scope>NUCLEOTIDE SEQUENCE</scope>
    <source>
        <strain evidence="3">BECK_BZ163</strain>
        <strain evidence="4">BECK_BZ164</strain>
        <strain evidence="2">BECK_BZ165</strain>
    </source>
</reference>
<accession>A0A450SPY6</accession>
<protein>
    <submittedName>
        <fullName evidence="2">Uncharacterized protein</fullName>
    </submittedName>
</protein>
<dbReference type="AlphaFoldDB" id="A0A450SPY6"/>
<dbReference type="EMBL" id="CAADFL010000172">
    <property type="protein sequence ID" value="VFK11221.1"/>
    <property type="molecule type" value="Genomic_DNA"/>
</dbReference>
<dbReference type="InterPro" id="IPR011990">
    <property type="entry name" value="TPR-like_helical_dom_sf"/>
</dbReference>
<dbReference type="EMBL" id="CAADFA010000167">
    <property type="protein sequence ID" value="VFJ55953.1"/>
    <property type="molecule type" value="Genomic_DNA"/>
</dbReference>
<evidence type="ECO:0000313" key="3">
    <source>
        <dbReference type="EMBL" id="VFJ59254.1"/>
    </source>
</evidence>
<gene>
    <name evidence="3" type="ORF">BECKFM1743A_GA0114220_102335</name>
    <name evidence="4" type="ORF">BECKFM1743B_GA0114221_101725</name>
    <name evidence="2" type="ORF">BECKFM1743C_GA0114222_101672</name>
</gene>
<feature type="region of interest" description="Disordered" evidence="1">
    <location>
        <begin position="119"/>
        <end position="154"/>
    </location>
</feature>
<evidence type="ECO:0000313" key="2">
    <source>
        <dbReference type="EMBL" id="VFJ55953.1"/>
    </source>
</evidence>
<feature type="compositionally biased region" description="Basic and acidic residues" evidence="1">
    <location>
        <begin position="119"/>
        <end position="129"/>
    </location>
</feature>